<dbReference type="SUPFAM" id="SSF56672">
    <property type="entry name" value="DNA/RNA polymerases"/>
    <property type="match status" value="1"/>
</dbReference>
<evidence type="ECO:0000313" key="2">
    <source>
        <dbReference type="Proteomes" id="UP001501265"/>
    </source>
</evidence>
<dbReference type="Proteomes" id="UP001501265">
    <property type="component" value="Unassembled WGS sequence"/>
</dbReference>
<sequence>MAYDIKLEDKVNKFTEKEYEELESFISKYELQENILGLAKVFSDIPEFYLPVRLDFRGRMNCVSQYFNYQSTELAKSLLLFSKGEKLMKNDNIGINYFKAYGGSCFGNKIDKLS</sequence>
<name>A0ABP9DA53_9ACTN</name>
<dbReference type="PANTHER" id="PTHR10102">
    <property type="entry name" value="DNA-DIRECTED RNA POLYMERASE, MITOCHONDRIAL"/>
    <property type="match status" value="1"/>
</dbReference>
<protein>
    <submittedName>
        <fullName evidence="1">Uncharacterized protein</fullName>
    </submittedName>
</protein>
<keyword evidence="2" id="KW-1185">Reference proteome</keyword>
<dbReference type="InterPro" id="IPR002092">
    <property type="entry name" value="DNA-dir_Rpol_phage-type"/>
</dbReference>
<organism evidence="1 2">
    <name type="scientific">Streptomyces ziwulingensis</name>
    <dbReference type="NCBI Taxonomy" id="1045501"/>
    <lineage>
        <taxon>Bacteria</taxon>
        <taxon>Bacillati</taxon>
        <taxon>Actinomycetota</taxon>
        <taxon>Actinomycetes</taxon>
        <taxon>Kitasatosporales</taxon>
        <taxon>Streptomycetaceae</taxon>
        <taxon>Streptomyces</taxon>
    </lineage>
</organism>
<accession>A0ABP9DA53</accession>
<dbReference type="PANTHER" id="PTHR10102:SF0">
    <property type="entry name" value="DNA-DIRECTED RNA POLYMERASE, MITOCHONDRIAL"/>
    <property type="match status" value="1"/>
</dbReference>
<proteinExistence type="predicted"/>
<dbReference type="Gene3D" id="3.30.70.370">
    <property type="match status" value="1"/>
</dbReference>
<evidence type="ECO:0000313" key="1">
    <source>
        <dbReference type="EMBL" id="GAA4828669.1"/>
    </source>
</evidence>
<dbReference type="EMBL" id="BAABIG010000163">
    <property type="protein sequence ID" value="GAA4828669.1"/>
    <property type="molecule type" value="Genomic_DNA"/>
</dbReference>
<dbReference type="RefSeq" id="WP_345624933.1">
    <property type="nucleotide sequence ID" value="NZ_BAABIG010000163.1"/>
</dbReference>
<gene>
    <name evidence="1" type="ORF">GCM10023220_71660</name>
</gene>
<dbReference type="InterPro" id="IPR043502">
    <property type="entry name" value="DNA/RNA_pol_sf"/>
</dbReference>
<comment type="caution">
    <text evidence="1">The sequence shown here is derived from an EMBL/GenBank/DDBJ whole genome shotgun (WGS) entry which is preliminary data.</text>
</comment>
<reference evidence="2" key="1">
    <citation type="journal article" date="2019" name="Int. J. Syst. Evol. Microbiol.">
        <title>The Global Catalogue of Microorganisms (GCM) 10K type strain sequencing project: providing services to taxonomists for standard genome sequencing and annotation.</title>
        <authorList>
            <consortium name="The Broad Institute Genomics Platform"/>
            <consortium name="The Broad Institute Genome Sequencing Center for Infectious Disease"/>
            <person name="Wu L."/>
            <person name="Ma J."/>
        </authorList>
    </citation>
    <scope>NUCLEOTIDE SEQUENCE [LARGE SCALE GENOMIC DNA]</scope>
    <source>
        <strain evidence="2">JCM 18081</strain>
    </source>
</reference>